<evidence type="ECO:0000313" key="2">
    <source>
        <dbReference type="Proteomes" id="UP000006034"/>
    </source>
</evidence>
<accession>E5YAZ6</accession>
<dbReference type="AlphaFoldDB" id="E5YAZ6"/>
<dbReference type="Proteomes" id="UP000006034">
    <property type="component" value="Unassembled WGS sequence"/>
</dbReference>
<keyword evidence="2" id="KW-1185">Reference proteome</keyword>
<sequence length="677" mass="75550">MFLVFSCTLSRISHLSVFLGTPVWLLRKRREGESSAVIGWGHKPTADKARDYAAKHNLPYIALEDGFLRSLDLGCKGAQPLSLVVDHTGIYYDATEPSDLENLLNGSGGDSEGQLQSAQHAIEAIKRHDLSKYNHAPRAAERLLGDASCPRVLILDQTKGDTSVTLGRADAESFTAMLDDAQMRFPTARLFVKTHPDVLAGKKQGYLTEAAKRRGIAIIAQDVSPLSLLAQADVVYTVTSQMGFEALLLGKEVHCFGMPFYAGWGATHDRLTCPRRAKRRTAEEIFAAAYMLYARYVNPVTARRCDIHEAIRILAAQRFQNERNKGFHACVGFSRWKRPHARAFLQSTTGTIRFFSDWWKAIKWAQANGGDVVVWASKCTIGLESSCQTMGVRLIRMEDGFIRSVGLGSDFNWPYSLVLDEKGIYYDPSRPSGLEDILNTLPEHPERAELCSRASALRGFIVEKGITKYNTGVDAVTRGDFSAKGRLLLVPGQVEDDASVRLGGCGLFSNVDLLKAVRESHPDAFIIYKPHPDVESRNRKGRIPDGEALRYADRVVRNVRMDVLLGIVDEVHTLTSLTGFEALLRGIEVHAYGGPFYAGWGLTHDRIDFPRRKAGLSLEELIAGTLILYPSYYDWQTKGFCTPEDICYRLTQPKGQMRGKFFMRTFAALREKIRNVF</sequence>
<dbReference type="CDD" id="cd16439">
    <property type="entry name" value="beta_Kdo_transferase_KpsC_2"/>
    <property type="match status" value="1"/>
</dbReference>
<reference evidence="1 2" key="2">
    <citation type="submission" date="2013-04" db="EMBL/GenBank/DDBJ databases">
        <title>The Genome Sequence of Bilophila wadsworthia 3_1_6.</title>
        <authorList>
            <consortium name="The Broad Institute Genomics Platform"/>
            <person name="Earl A."/>
            <person name="Ward D."/>
            <person name="Feldgarden M."/>
            <person name="Gevers D."/>
            <person name="Sibley C."/>
            <person name="Strauss J."/>
            <person name="Allen-Vercoe E."/>
            <person name="Walker B."/>
            <person name="Young S."/>
            <person name="Zeng Q."/>
            <person name="Gargeya S."/>
            <person name="Fitzgerald M."/>
            <person name="Haas B."/>
            <person name="Abouelleil A."/>
            <person name="Allen A.W."/>
            <person name="Alvarado L."/>
            <person name="Arachchi H.M."/>
            <person name="Berlin A.M."/>
            <person name="Chapman S.B."/>
            <person name="Gainer-Dewar J."/>
            <person name="Goldberg J."/>
            <person name="Griggs A."/>
            <person name="Gujja S."/>
            <person name="Hansen M."/>
            <person name="Howarth C."/>
            <person name="Imamovic A."/>
            <person name="Ireland A."/>
            <person name="Larimer J."/>
            <person name="McCowan C."/>
            <person name="Murphy C."/>
            <person name="Pearson M."/>
            <person name="Poon T.W."/>
            <person name="Priest M."/>
            <person name="Roberts A."/>
            <person name="Saif S."/>
            <person name="Shea T."/>
            <person name="Sisk P."/>
            <person name="Sykes S."/>
            <person name="Wortman J."/>
            <person name="Nusbaum C."/>
            <person name="Birren B."/>
        </authorList>
    </citation>
    <scope>NUCLEOTIDE SEQUENCE [LARGE SCALE GENOMIC DNA]</scope>
    <source>
        <strain evidence="1 2">3_1_6</strain>
    </source>
</reference>
<name>E5YAZ6_BILW3</name>
<dbReference type="Pfam" id="PF05159">
    <property type="entry name" value="Capsule_synth"/>
    <property type="match status" value="2"/>
</dbReference>
<dbReference type="GO" id="GO:0015774">
    <property type="term" value="P:polysaccharide transport"/>
    <property type="evidence" value="ECO:0007669"/>
    <property type="project" value="InterPro"/>
</dbReference>
<gene>
    <name evidence="1" type="ORF">HMPREF0179_03368</name>
</gene>
<dbReference type="eggNOG" id="COG3563">
    <property type="taxonomic scope" value="Bacteria"/>
</dbReference>
<dbReference type="GO" id="GO:0000271">
    <property type="term" value="P:polysaccharide biosynthetic process"/>
    <property type="evidence" value="ECO:0007669"/>
    <property type="project" value="InterPro"/>
</dbReference>
<evidence type="ECO:0000313" key="1">
    <source>
        <dbReference type="EMBL" id="EFV42831.2"/>
    </source>
</evidence>
<dbReference type="HOGENOM" id="CLU_025998_0_0_7"/>
<dbReference type="STRING" id="563192.HMPREF0179_03368"/>
<dbReference type="CDD" id="cd16440">
    <property type="entry name" value="beta_Kdo_transferase_KpsC_1"/>
    <property type="match status" value="1"/>
</dbReference>
<reference evidence="1 2" key="1">
    <citation type="submission" date="2010-10" db="EMBL/GenBank/DDBJ databases">
        <authorList>
            <consortium name="The Broad Institute Genome Sequencing Platform"/>
            <person name="Ward D."/>
            <person name="Earl A."/>
            <person name="Feldgarden M."/>
            <person name="Young S.K."/>
            <person name="Gargeya S."/>
            <person name="Zeng Q."/>
            <person name="Alvarado L."/>
            <person name="Berlin A."/>
            <person name="Bochicchio J."/>
            <person name="Chapman S.B."/>
            <person name="Chen Z."/>
            <person name="Freedman E."/>
            <person name="Gellesch M."/>
            <person name="Goldberg J."/>
            <person name="Griggs A."/>
            <person name="Gujja S."/>
            <person name="Heilman E."/>
            <person name="Heiman D."/>
            <person name="Howarth C."/>
            <person name="Mehta T."/>
            <person name="Neiman D."/>
            <person name="Pearson M."/>
            <person name="Roberts A."/>
            <person name="Saif S."/>
            <person name="Shea T."/>
            <person name="Shenoy N."/>
            <person name="Sisk P."/>
            <person name="Stolte C."/>
            <person name="Sykes S."/>
            <person name="White J."/>
            <person name="Yandava C."/>
            <person name="Allen-Vercoe E."/>
            <person name="Sibley C."/>
            <person name="Ambrose C.E."/>
            <person name="Strauss J."/>
            <person name="Daigneault M."/>
            <person name="Haas B."/>
            <person name="Nusbaum C."/>
            <person name="Birren B."/>
        </authorList>
    </citation>
    <scope>NUCLEOTIDE SEQUENCE [LARGE SCALE GENOMIC DNA]</scope>
    <source>
        <strain evidence="1 2">3_1_6</strain>
    </source>
</reference>
<dbReference type="InterPro" id="IPR007833">
    <property type="entry name" value="Capsule_polysaccharide_synth"/>
</dbReference>
<dbReference type="EMBL" id="ADCP02000005">
    <property type="protein sequence ID" value="EFV42831.2"/>
    <property type="molecule type" value="Genomic_DNA"/>
</dbReference>
<proteinExistence type="predicted"/>
<protein>
    <submittedName>
        <fullName evidence="1">Capsular polysaccharide export protein</fullName>
    </submittedName>
</protein>
<comment type="caution">
    <text evidence="1">The sequence shown here is derived from an EMBL/GenBank/DDBJ whole genome shotgun (WGS) entry which is preliminary data.</text>
</comment>
<organism evidence="1 2">
    <name type="scientific">Bilophila wadsworthia (strain 3_1_6)</name>
    <dbReference type="NCBI Taxonomy" id="563192"/>
    <lineage>
        <taxon>Bacteria</taxon>
        <taxon>Pseudomonadati</taxon>
        <taxon>Thermodesulfobacteriota</taxon>
        <taxon>Desulfovibrionia</taxon>
        <taxon>Desulfovibrionales</taxon>
        <taxon>Desulfovibrionaceae</taxon>
        <taxon>Bilophila</taxon>
    </lineage>
</organism>